<evidence type="ECO:0000256" key="1">
    <source>
        <dbReference type="SAM" id="SignalP"/>
    </source>
</evidence>
<feature type="signal peptide" evidence="1">
    <location>
        <begin position="1"/>
        <end position="28"/>
    </location>
</feature>
<feature type="chain" id="PRO_5015708153" description="WxL domain-containing protein" evidence="1">
    <location>
        <begin position="29"/>
        <end position="356"/>
    </location>
</feature>
<dbReference type="AlphaFoldDB" id="A0A2S3ZA58"/>
<keyword evidence="3" id="KW-1185">Reference proteome</keyword>
<gene>
    <name evidence="2" type="ORF">C3B61_16410</name>
</gene>
<comment type="caution">
    <text evidence="2">The sequence shown here is derived from an EMBL/GenBank/DDBJ whole genome shotgun (WGS) entry which is preliminary data.</text>
</comment>
<dbReference type="Proteomes" id="UP000237340">
    <property type="component" value="Unassembled WGS sequence"/>
</dbReference>
<sequence length="356" mass="35755">MKLNSKLRIAAVGVVSLALMAGATSASAAVQPQKNGSDGGLYIYDTNGEFVTDGSTVFGWETDAYGASDELGYTNPTYCPAESTEGWTFMSAPGDERTAAAWQAFRVNGFNPGTVEIVAATLNPIQLILGLPGQSGIKAAGGTYSLGVACTINNGVTVVGAFYRTVTVTAGTGDYVFSPIEAAGVPEVPAEESETVQNIALAPTILAPENGVLSLEVPTGAAATFATPTLVNNVSTTTGTLGAVTVNDGRFLTKEGWDLTANVVDFTNSADPTSTIGKSQLGIAPSVTAAGTVATGVTAAAPQVAGSATYPAAFASGAAANTTGLSVLNADLTFVAPQAKAAGTYNSTLTLTVVSK</sequence>
<accession>A0A2S3ZA58</accession>
<keyword evidence="1" id="KW-0732">Signal</keyword>
<reference evidence="2 3" key="1">
    <citation type="submission" date="2018-01" db="EMBL/GenBank/DDBJ databases">
        <title>Cryobacterium sp. nov., from glaciers in China.</title>
        <authorList>
            <person name="Liu Q."/>
            <person name="Xin Y.-H."/>
        </authorList>
    </citation>
    <scope>NUCLEOTIDE SEQUENCE [LARGE SCALE GENOMIC DNA]</scope>
    <source>
        <strain evidence="2 3">TMN-42</strain>
    </source>
</reference>
<dbReference type="EMBL" id="PPXD01000026">
    <property type="protein sequence ID" value="POH62436.1"/>
    <property type="molecule type" value="Genomic_DNA"/>
</dbReference>
<protein>
    <recommendedName>
        <fullName evidence="4">WxL domain-containing protein</fullName>
    </recommendedName>
</protein>
<name>A0A2S3ZA58_9MICO</name>
<evidence type="ECO:0000313" key="2">
    <source>
        <dbReference type="EMBL" id="POH62436.1"/>
    </source>
</evidence>
<evidence type="ECO:0008006" key="4">
    <source>
        <dbReference type="Google" id="ProtNLM"/>
    </source>
</evidence>
<proteinExistence type="predicted"/>
<dbReference type="RefSeq" id="WP_103479415.1">
    <property type="nucleotide sequence ID" value="NZ_PPXD01000026.1"/>
</dbReference>
<evidence type="ECO:0000313" key="3">
    <source>
        <dbReference type="Proteomes" id="UP000237340"/>
    </source>
</evidence>
<organism evidence="2 3">
    <name type="scientific">Cryobacterium zongtaii</name>
    <dbReference type="NCBI Taxonomy" id="1259217"/>
    <lineage>
        <taxon>Bacteria</taxon>
        <taxon>Bacillati</taxon>
        <taxon>Actinomycetota</taxon>
        <taxon>Actinomycetes</taxon>
        <taxon>Micrococcales</taxon>
        <taxon>Microbacteriaceae</taxon>
        <taxon>Cryobacterium</taxon>
    </lineage>
</organism>